<evidence type="ECO:0000256" key="10">
    <source>
        <dbReference type="ARBA" id="ARBA00022679"/>
    </source>
</evidence>
<feature type="transmembrane region" description="Helical" evidence="19">
    <location>
        <begin position="226"/>
        <end position="247"/>
    </location>
</feature>
<keyword evidence="16" id="KW-0594">Phospholipid biosynthesis</keyword>
<organism evidence="20 21">
    <name type="scientific">Nocardioides jejuensis</name>
    <dbReference type="NCBI Taxonomy" id="2502782"/>
    <lineage>
        <taxon>Bacteria</taxon>
        <taxon>Bacillati</taxon>
        <taxon>Actinomycetota</taxon>
        <taxon>Actinomycetes</taxon>
        <taxon>Propionibacteriales</taxon>
        <taxon>Nocardioidaceae</taxon>
        <taxon>Nocardioides</taxon>
    </lineage>
</organism>
<dbReference type="PANTHER" id="PTHR46382:SF1">
    <property type="entry name" value="PHOSPHATIDATE CYTIDYLYLTRANSFERASE"/>
    <property type="match status" value="1"/>
</dbReference>
<sequence>MTTSTPAPPKDHGRAGRDLKAAVTSAVVLLAAIAVSLAFWKPAFMFIVAAAVVVAVWELRKGFLAKGIDLPEQPLMIGGVVMVAVAFVWGAPALVTATAVTALAIMLHLLRRGVEGYVQNATAAVFALIYLPFLGSFVALLLREDGTAQWTDRVDYGVLGVVAFVLVTAASDIGGYIAGVLFGKHPMAPVISPKKSWEGFAGSTLFCVAAGIALVTWLLDGDWWVGILLGLIAVTMATLGDLCESVIKRDLGIKDMSQIIPGHGGLMDRLDSLLATVAPIWLLLHYLVFTR</sequence>
<dbReference type="PANTHER" id="PTHR46382">
    <property type="entry name" value="PHOSPHATIDATE CYTIDYLYLTRANSFERASE"/>
    <property type="match status" value="1"/>
</dbReference>
<dbReference type="Pfam" id="PF01148">
    <property type="entry name" value="CTP_transf_1"/>
    <property type="match status" value="1"/>
</dbReference>
<comment type="subcellular location">
    <subcellularLocation>
        <location evidence="2">Cell membrane</location>
        <topology evidence="2">Multi-pass membrane protein</topology>
    </subcellularLocation>
</comment>
<dbReference type="AlphaFoldDB" id="A0A4R1BYZ5"/>
<evidence type="ECO:0000256" key="1">
    <source>
        <dbReference type="ARBA" id="ARBA00001698"/>
    </source>
</evidence>
<keyword evidence="14" id="KW-0443">Lipid metabolism</keyword>
<evidence type="ECO:0000256" key="11">
    <source>
        <dbReference type="ARBA" id="ARBA00022692"/>
    </source>
</evidence>
<dbReference type="GO" id="GO:0005886">
    <property type="term" value="C:plasma membrane"/>
    <property type="evidence" value="ECO:0007669"/>
    <property type="project" value="UniProtKB-SubCell"/>
</dbReference>
<evidence type="ECO:0000256" key="8">
    <source>
        <dbReference type="ARBA" id="ARBA00022475"/>
    </source>
</evidence>
<reference evidence="20 21" key="1">
    <citation type="submission" date="2019-03" db="EMBL/GenBank/DDBJ databases">
        <authorList>
            <person name="Kim M.K.M."/>
        </authorList>
    </citation>
    <scope>NUCLEOTIDE SEQUENCE [LARGE SCALE GENOMIC DNA]</scope>
    <source>
        <strain evidence="20 21">18JY15-6</strain>
    </source>
</reference>
<evidence type="ECO:0000256" key="19">
    <source>
        <dbReference type="SAM" id="Phobius"/>
    </source>
</evidence>
<evidence type="ECO:0000256" key="9">
    <source>
        <dbReference type="ARBA" id="ARBA00022516"/>
    </source>
</evidence>
<evidence type="ECO:0000256" key="4">
    <source>
        <dbReference type="ARBA" id="ARBA00005189"/>
    </source>
</evidence>
<keyword evidence="12 18" id="KW-0548">Nucleotidyltransferase</keyword>
<evidence type="ECO:0000256" key="5">
    <source>
        <dbReference type="ARBA" id="ARBA00010185"/>
    </source>
</evidence>
<evidence type="ECO:0000256" key="16">
    <source>
        <dbReference type="ARBA" id="ARBA00023209"/>
    </source>
</evidence>
<evidence type="ECO:0000256" key="15">
    <source>
        <dbReference type="ARBA" id="ARBA00023136"/>
    </source>
</evidence>
<comment type="catalytic activity">
    <reaction evidence="1 18">
        <text>a 1,2-diacyl-sn-glycero-3-phosphate + CTP + H(+) = a CDP-1,2-diacyl-sn-glycerol + diphosphate</text>
        <dbReference type="Rhea" id="RHEA:16229"/>
        <dbReference type="ChEBI" id="CHEBI:15378"/>
        <dbReference type="ChEBI" id="CHEBI:33019"/>
        <dbReference type="ChEBI" id="CHEBI:37563"/>
        <dbReference type="ChEBI" id="CHEBI:58332"/>
        <dbReference type="ChEBI" id="CHEBI:58608"/>
        <dbReference type="EC" id="2.7.7.41"/>
    </reaction>
</comment>
<dbReference type="InterPro" id="IPR000374">
    <property type="entry name" value="PC_trans"/>
</dbReference>
<dbReference type="EC" id="2.7.7.41" evidence="6 18"/>
<comment type="caution">
    <text evidence="20">The sequence shown here is derived from an EMBL/GenBank/DDBJ whole genome shotgun (WGS) entry which is preliminary data.</text>
</comment>
<evidence type="ECO:0000256" key="14">
    <source>
        <dbReference type="ARBA" id="ARBA00023098"/>
    </source>
</evidence>
<protein>
    <recommendedName>
        <fullName evidence="7 18">Phosphatidate cytidylyltransferase</fullName>
        <ecNumber evidence="6 18">2.7.7.41</ecNumber>
    </recommendedName>
</protein>
<dbReference type="UniPathway" id="UPA00557">
    <property type="reaction ID" value="UER00614"/>
</dbReference>
<evidence type="ECO:0000256" key="18">
    <source>
        <dbReference type="RuleBase" id="RU003938"/>
    </source>
</evidence>
<keyword evidence="11 18" id="KW-0812">Transmembrane</keyword>
<keyword evidence="13 19" id="KW-1133">Transmembrane helix</keyword>
<comment type="similarity">
    <text evidence="5 18">Belongs to the CDS family.</text>
</comment>
<dbReference type="PROSITE" id="PS01315">
    <property type="entry name" value="CDS"/>
    <property type="match status" value="1"/>
</dbReference>
<dbReference type="RefSeq" id="WP_131584659.1">
    <property type="nucleotide sequence ID" value="NZ_SJZJ01000022.1"/>
</dbReference>
<feature type="transmembrane region" description="Helical" evidence="19">
    <location>
        <begin position="154"/>
        <end position="179"/>
    </location>
</feature>
<dbReference type="OrthoDB" id="9799199at2"/>
<comment type="pathway">
    <text evidence="4">Lipid metabolism.</text>
</comment>
<dbReference type="GO" id="GO:0004605">
    <property type="term" value="F:phosphatidate cytidylyltransferase activity"/>
    <property type="evidence" value="ECO:0007669"/>
    <property type="project" value="UniProtKB-EC"/>
</dbReference>
<keyword evidence="8" id="KW-1003">Cell membrane</keyword>
<evidence type="ECO:0000256" key="7">
    <source>
        <dbReference type="ARBA" id="ARBA00019373"/>
    </source>
</evidence>
<feature type="transmembrane region" description="Helical" evidence="19">
    <location>
        <begin position="43"/>
        <end position="59"/>
    </location>
</feature>
<dbReference type="Proteomes" id="UP000295453">
    <property type="component" value="Unassembled WGS sequence"/>
</dbReference>
<evidence type="ECO:0000256" key="17">
    <source>
        <dbReference type="ARBA" id="ARBA00023264"/>
    </source>
</evidence>
<evidence type="ECO:0000256" key="12">
    <source>
        <dbReference type="ARBA" id="ARBA00022695"/>
    </source>
</evidence>
<feature type="transmembrane region" description="Helical" evidence="19">
    <location>
        <begin position="121"/>
        <end position="142"/>
    </location>
</feature>
<feature type="transmembrane region" description="Helical" evidence="19">
    <location>
        <begin position="80"/>
        <end position="109"/>
    </location>
</feature>
<gene>
    <name evidence="20" type="ORF">EPD65_12580</name>
</gene>
<name>A0A4R1BYZ5_9ACTN</name>
<keyword evidence="17" id="KW-1208">Phospholipid metabolism</keyword>
<keyword evidence="21" id="KW-1185">Reference proteome</keyword>
<feature type="transmembrane region" description="Helical" evidence="19">
    <location>
        <begin position="272"/>
        <end position="289"/>
    </location>
</feature>
<dbReference type="EMBL" id="SJZJ01000022">
    <property type="protein sequence ID" value="TCJ22575.1"/>
    <property type="molecule type" value="Genomic_DNA"/>
</dbReference>
<evidence type="ECO:0000313" key="21">
    <source>
        <dbReference type="Proteomes" id="UP000295453"/>
    </source>
</evidence>
<feature type="transmembrane region" description="Helical" evidence="19">
    <location>
        <begin position="21"/>
        <end position="37"/>
    </location>
</feature>
<keyword evidence="15 19" id="KW-0472">Membrane</keyword>
<feature type="transmembrane region" description="Helical" evidence="19">
    <location>
        <begin position="199"/>
        <end position="219"/>
    </location>
</feature>
<evidence type="ECO:0000256" key="3">
    <source>
        <dbReference type="ARBA" id="ARBA00005119"/>
    </source>
</evidence>
<dbReference type="GO" id="GO:0016024">
    <property type="term" value="P:CDP-diacylglycerol biosynthetic process"/>
    <property type="evidence" value="ECO:0007669"/>
    <property type="project" value="UniProtKB-UniPathway"/>
</dbReference>
<proteinExistence type="inferred from homology"/>
<keyword evidence="10 18" id="KW-0808">Transferase</keyword>
<evidence type="ECO:0000256" key="6">
    <source>
        <dbReference type="ARBA" id="ARBA00012487"/>
    </source>
</evidence>
<evidence type="ECO:0000313" key="20">
    <source>
        <dbReference type="EMBL" id="TCJ22575.1"/>
    </source>
</evidence>
<keyword evidence="9" id="KW-0444">Lipid biosynthesis</keyword>
<comment type="pathway">
    <text evidence="3 18">Phospholipid metabolism; CDP-diacylglycerol biosynthesis; CDP-diacylglycerol from sn-glycerol 3-phosphate: step 3/3.</text>
</comment>
<evidence type="ECO:0000256" key="2">
    <source>
        <dbReference type="ARBA" id="ARBA00004651"/>
    </source>
</evidence>
<accession>A0A4R1BYZ5</accession>
<evidence type="ECO:0000256" key="13">
    <source>
        <dbReference type="ARBA" id="ARBA00022989"/>
    </source>
</evidence>